<accession>A0A366I7T4</accession>
<organism evidence="1 2">
    <name type="scientific">Alkalibaculum bacchi</name>
    <dbReference type="NCBI Taxonomy" id="645887"/>
    <lineage>
        <taxon>Bacteria</taxon>
        <taxon>Bacillati</taxon>
        <taxon>Bacillota</taxon>
        <taxon>Clostridia</taxon>
        <taxon>Eubacteriales</taxon>
        <taxon>Eubacteriaceae</taxon>
        <taxon>Alkalibaculum</taxon>
    </lineage>
</organism>
<sequence>MNHKMKVFFFFLFTVCVLYMGVREVNYSNYQIVENGTKEVITYQIHKDGTELNILGENLYIDNSTIESIKDTITNLIPKNK</sequence>
<evidence type="ECO:0000313" key="2">
    <source>
        <dbReference type="Proteomes" id="UP000253490"/>
    </source>
</evidence>
<comment type="caution">
    <text evidence="1">The sequence shown here is derived from an EMBL/GenBank/DDBJ whole genome shotgun (WGS) entry which is preliminary data.</text>
</comment>
<gene>
    <name evidence="1" type="ORF">DES36_109108</name>
</gene>
<proteinExistence type="predicted"/>
<dbReference type="Proteomes" id="UP000253490">
    <property type="component" value="Unassembled WGS sequence"/>
</dbReference>
<name>A0A366I7T4_9FIRM</name>
<dbReference type="RefSeq" id="WP_113920757.1">
    <property type="nucleotide sequence ID" value="NZ_QNRX01000009.1"/>
</dbReference>
<dbReference type="AlphaFoldDB" id="A0A366I7T4"/>
<keyword evidence="2" id="KW-1185">Reference proteome</keyword>
<reference evidence="1 2" key="1">
    <citation type="submission" date="2018-06" db="EMBL/GenBank/DDBJ databases">
        <title>Genomic Encyclopedia of Type Strains, Phase IV (KMG-IV): sequencing the most valuable type-strain genomes for metagenomic binning, comparative biology and taxonomic classification.</title>
        <authorList>
            <person name="Goeker M."/>
        </authorList>
    </citation>
    <scope>NUCLEOTIDE SEQUENCE [LARGE SCALE GENOMIC DNA]</scope>
    <source>
        <strain evidence="1 2">DSM 22112</strain>
    </source>
</reference>
<evidence type="ECO:0000313" key="1">
    <source>
        <dbReference type="EMBL" id="RBP63889.1"/>
    </source>
</evidence>
<protein>
    <submittedName>
        <fullName evidence="1">Uncharacterized protein</fullName>
    </submittedName>
</protein>
<dbReference type="EMBL" id="QNRX01000009">
    <property type="protein sequence ID" value="RBP63889.1"/>
    <property type="molecule type" value="Genomic_DNA"/>
</dbReference>